<dbReference type="Proteomes" id="UP000234237">
    <property type="component" value="Chromosome"/>
</dbReference>
<dbReference type="AlphaFoldDB" id="A0A2K9IY26"/>
<feature type="transmembrane region" description="Helical" evidence="1">
    <location>
        <begin position="36"/>
        <end position="54"/>
    </location>
</feature>
<gene>
    <name evidence="2" type="ORF">A21D_01235</name>
</gene>
<evidence type="ECO:0000313" key="2">
    <source>
        <dbReference type="EMBL" id="AUJ24334.1"/>
    </source>
</evidence>
<protein>
    <submittedName>
        <fullName evidence="2">Uncharacterized protein</fullName>
    </submittedName>
</protein>
<name>A0A2K9IY26_9BACI</name>
<organism evidence="2 3">
    <name type="scientific">Virgibacillus dokdonensis</name>
    <dbReference type="NCBI Taxonomy" id="302167"/>
    <lineage>
        <taxon>Bacteria</taxon>
        <taxon>Bacillati</taxon>
        <taxon>Bacillota</taxon>
        <taxon>Bacilli</taxon>
        <taxon>Bacillales</taxon>
        <taxon>Bacillaceae</taxon>
        <taxon>Virgibacillus</taxon>
    </lineage>
</organism>
<evidence type="ECO:0000256" key="1">
    <source>
        <dbReference type="SAM" id="Phobius"/>
    </source>
</evidence>
<reference evidence="3" key="1">
    <citation type="submission" date="2016-11" db="EMBL/GenBank/DDBJ databases">
        <title>Complete genome sequence of Virgibacillus pantothenticus 21D, a halophilic bacterium isolated from the deep hypersaline anoxic basin Discovery in the Mediterranean Sea.</title>
        <authorList>
            <person name="Zeaiter Z."/>
            <person name="Booth J.M."/>
            <person name="Prosdocimi E.M."/>
            <person name="Mapelli F."/>
            <person name="Fusi M."/>
            <person name="Daffonchio D."/>
            <person name="Borin S."/>
            <person name="Crotti E."/>
        </authorList>
    </citation>
    <scope>NUCLEOTIDE SEQUENCE [LARGE SCALE GENOMIC DNA]</scope>
    <source>
        <strain evidence="3">21D</strain>
    </source>
</reference>
<keyword evidence="1" id="KW-0812">Transmembrane</keyword>
<dbReference type="EMBL" id="CP018622">
    <property type="protein sequence ID" value="AUJ24334.1"/>
    <property type="molecule type" value="Genomic_DNA"/>
</dbReference>
<proteinExistence type="predicted"/>
<accession>A0A2K9IY26</accession>
<dbReference type="RefSeq" id="WP_164085373.1">
    <property type="nucleotide sequence ID" value="NZ_CP018622.1"/>
</dbReference>
<evidence type="ECO:0000313" key="3">
    <source>
        <dbReference type="Proteomes" id="UP000234237"/>
    </source>
</evidence>
<sequence length="55" mass="6084">MYSPVLQFIFVVGILYGLIMFFVAMKQKQNTSKSQIGRSIALMVVCGASLLITII</sequence>
<dbReference type="KEGG" id="vpn:A21D_01235"/>
<keyword evidence="1" id="KW-1133">Transmembrane helix</keyword>
<keyword evidence="1" id="KW-0472">Membrane</keyword>
<feature type="transmembrane region" description="Helical" evidence="1">
    <location>
        <begin position="6"/>
        <end position="24"/>
    </location>
</feature>